<organism evidence="5 6">
    <name type="scientific">Akanthomyces lecanii RCEF 1005</name>
    <dbReference type="NCBI Taxonomy" id="1081108"/>
    <lineage>
        <taxon>Eukaryota</taxon>
        <taxon>Fungi</taxon>
        <taxon>Dikarya</taxon>
        <taxon>Ascomycota</taxon>
        <taxon>Pezizomycotina</taxon>
        <taxon>Sordariomycetes</taxon>
        <taxon>Hypocreomycetidae</taxon>
        <taxon>Hypocreales</taxon>
        <taxon>Cordycipitaceae</taxon>
        <taxon>Akanthomyces</taxon>
        <taxon>Cordyceps confragosa</taxon>
    </lineage>
</organism>
<accession>A0A168HQD1</accession>
<dbReference type="InterPro" id="IPR001611">
    <property type="entry name" value="Leu-rich_rpt"/>
</dbReference>
<reference evidence="5 6" key="1">
    <citation type="journal article" date="2016" name="Genome Biol. Evol.">
        <title>Divergent and convergent evolution of fungal pathogenicity.</title>
        <authorList>
            <person name="Shang Y."/>
            <person name="Xiao G."/>
            <person name="Zheng P."/>
            <person name="Cen K."/>
            <person name="Zhan S."/>
            <person name="Wang C."/>
        </authorList>
    </citation>
    <scope>NUCLEOTIDE SEQUENCE [LARGE SCALE GENOMIC DNA]</scope>
    <source>
        <strain evidence="5 6">RCEF 1005</strain>
    </source>
</reference>
<evidence type="ECO:0000256" key="1">
    <source>
        <dbReference type="ARBA" id="ARBA00022614"/>
    </source>
</evidence>
<dbReference type="InterPro" id="IPR036859">
    <property type="entry name" value="CAP-Gly_dom_sf"/>
</dbReference>
<evidence type="ECO:0000256" key="3">
    <source>
        <dbReference type="SAM" id="MobiDB-lite"/>
    </source>
</evidence>
<dbReference type="OrthoDB" id="5273213at2759"/>
<keyword evidence="2" id="KW-0677">Repeat</keyword>
<keyword evidence="1" id="KW-0433">Leucine-rich repeat</keyword>
<dbReference type="STRING" id="1081108.A0A168HQD1"/>
<dbReference type="PANTHER" id="PTHR45617:SF181">
    <property type="entry name" value="LP04042P"/>
    <property type="match status" value="1"/>
</dbReference>
<dbReference type="Pfam" id="PF01302">
    <property type="entry name" value="CAP_GLY"/>
    <property type="match status" value="1"/>
</dbReference>
<feature type="domain" description="CAP-Gly" evidence="4">
    <location>
        <begin position="24"/>
        <end position="72"/>
    </location>
</feature>
<dbReference type="PROSITE" id="PS50245">
    <property type="entry name" value="CAP_GLY_2"/>
    <property type="match status" value="1"/>
</dbReference>
<evidence type="ECO:0000256" key="2">
    <source>
        <dbReference type="ARBA" id="ARBA00022737"/>
    </source>
</evidence>
<dbReference type="InterPro" id="IPR000938">
    <property type="entry name" value="CAP-Gly_domain"/>
</dbReference>
<evidence type="ECO:0000313" key="6">
    <source>
        <dbReference type="Proteomes" id="UP000076881"/>
    </source>
</evidence>
<keyword evidence="6" id="KW-1185">Reference proteome</keyword>
<dbReference type="SUPFAM" id="SSF74924">
    <property type="entry name" value="Cap-Gly domain"/>
    <property type="match status" value="1"/>
</dbReference>
<dbReference type="PROSITE" id="PS51450">
    <property type="entry name" value="LRR"/>
    <property type="match status" value="1"/>
</dbReference>
<feature type="region of interest" description="Disordered" evidence="3">
    <location>
        <begin position="506"/>
        <end position="527"/>
    </location>
</feature>
<comment type="caution">
    <text evidence="5">The sequence shown here is derived from an EMBL/GenBank/DDBJ whole genome shotgun (WGS) entry which is preliminary data.</text>
</comment>
<protein>
    <submittedName>
        <fullName evidence="5">Cytoskeleton-associated protein, Gly-rich domain protein</fullName>
    </submittedName>
</protein>
<dbReference type="Gene3D" id="2.30.30.190">
    <property type="entry name" value="CAP Gly-rich-like domain"/>
    <property type="match status" value="1"/>
</dbReference>
<gene>
    <name evidence="5" type="ORF">LEL_04917</name>
</gene>
<dbReference type="SMART" id="SM01052">
    <property type="entry name" value="CAP_GLY"/>
    <property type="match status" value="1"/>
</dbReference>
<evidence type="ECO:0000313" key="5">
    <source>
        <dbReference type="EMBL" id="OAA78094.1"/>
    </source>
</evidence>
<dbReference type="AlphaFoldDB" id="A0A168HQD1"/>
<feature type="compositionally biased region" description="Acidic residues" evidence="3">
    <location>
        <begin position="514"/>
        <end position="526"/>
    </location>
</feature>
<dbReference type="SUPFAM" id="SSF52058">
    <property type="entry name" value="L domain-like"/>
    <property type="match status" value="1"/>
</dbReference>
<dbReference type="InterPro" id="IPR032675">
    <property type="entry name" value="LRR_dom_sf"/>
</dbReference>
<dbReference type="PANTHER" id="PTHR45617">
    <property type="entry name" value="LEUCINE RICH REPEAT FAMILY PROTEIN"/>
    <property type="match status" value="1"/>
</dbReference>
<evidence type="ECO:0000259" key="4">
    <source>
        <dbReference type="PROSITE" id="PS50245"/>
    </source>
</evidence>
<sequence length="583" mass="64333">MAESHYLGQRISYDDALCTVRYIGEVAGASGAWLGVEWDDGTRGKHDGSHKGKRYFQCKCVSESATAASFVRPTRPSDTPVSFVAALKAKYVEEEPEASDAPYSQIKFAGKVAEEVGFDKVRRQMAQLDELKMAILDGVHMAFARQEGEPTVAQVSPKLTHIDISRNLFENLGPVVEICKDLPSLKKLAINGNRFQNVLEDAALDEAATAFSHVTELGIGDNMLSWQEICRIAIAFPSLTNLAAGANYLSQLSAVNYGSLSTTLTSLNLEYNSFSTISDFASLTSLTSLRNIYLKGNNIRSLSSEGTSCPIFSTSIRYIDISYNQVDNWDIIDNLTKHFPGLTALRISHNPVYDVRASYNAPTATADEAHMFTIARIGQLQSLNFSQVTADDRANAEMFYLSRIAKQLAAVPEAAAPTVLDLHPRYADLCELYGAPDVVRIQEVNPAFLQARLITLALQCAGREDRTTRIPQAFDIYAVKARVAKLYGLSPLKLKLVWETGEWDPVAKKHNDEGDTSDEEEDDDDEVAVRVAEEATKDTYGEKLAGAQPGRWVKREVELREGPRQLGYCVDGLDARVRVEPLR</sequence>
<dbReference type="Gene3D" id="3.80.10.10">
    <property type="entry name" value="Ribonuclease Inhibitor"/>
    <property type="match status" value="2"/>
</dbReference>
<dbReference type="PROSITE" id="PS00845">
    <property type="entry name" value="CAP_GLY_1"/>
    <property type="match status" value="1"/>
</dbReference>
<proteinExistence type="predicted"/>
<dbReference type="Proteomes" id="UP000076881">
    <property type="component" value="Unassembled WGS sequence"/>
</dbReference>
<name>A0A168HQD1_CORDF</name>
<dbReference type="EMBL" id="AZHF01000003">
    <property type="protein sequence ID" value="OAA78094.1"/>
    <property type="molecule type" value="Genomic_DNA"/>
</dbReference>